<feature type="non-terminal residue" evidence="2">
    <location>
        <position position="1"/>
    </location>
</feature>
<accession>A0A813IPF1</accession>
<feature type="compositionally biased region" description="Polar residues" evidence="1">
    <location>
        <begin position="48"/>
        <end position="60"/>
    </location>
</feature>
<dbReference type="EMBL" id="CAJNNW010011771">
    <property type="protein sequence ID" value="CAE8653586.1"/>
    <property type="molecule type" value="Genomic_DNA"/>
</dbReference>
<protein>
    <submittedName>
        <fullName evidence="2">Uncharacterized protein</fullName>
    </submittedName>
</protein>
<name>A0A813IPF1_POLGL</name>
<evidence type="ECO:0000313" key="3">
    <source>
        <dbReference type="Proteomes" id="UP000626109"/>
    </source>
</evidence>
<feature type="region of interest" description="Disordered" evidence="1">
    <location>
        <begin position="45"/>
        <end position="115"/>
    </location>
</feature>
<dbReference type="AlphaFoldDB" id="A0A813IPF1"/>
<comment type="caution">
    <text evidence="2">The sequence shown here is derived from an EMBL/GenBank/DDBJ whole genome shotgun (WGS) entry which is preliminary data.</text>
</comment>
<organism evidence="2 3">
    <name type="scientific">Polarella glacialis</name>
    <name type="common">Dinoflagellate</name>
    <dbReference type="NCBI Taxonomy" id="89957"/>
    <lineage>
        <taxon>Eukaryota</taxon>
        <taxon>Sar</taxon>
        <taxon>Alveolata</taxon>
        <taxon>Dinophyceae</taxon>
        <taxon>Suessiales</taxon>
        <taxon>Suessiaceae</taxon>
        <taxon>Polarella</taxon>
    </lineage>
</organism>
<proteinExistence type="predicted"/>
<evidence type="ECO:0000313" key="2">
    <source>
        <dbReference type="EMBL" id="CAE8653586.1"/>
    </source>
</evidence>
<evidence type="ECO:0000256" key="1">
    <source>
        <dbReference type="SAM" id="MobiDB-lite"/>
    </source>
</evidence>
<dbReference type="Proteomes" id="UP000626109">
    <property type="component" value="Unassembled WGS sequence"/>
</dbReference>
<gene>
    <name evidence="2" type="ORF">PGLA2088_LOCUS10482</name>
</gene>
<feature type="non-terminal residue" evidence="2">
    <location>
        <position position="115"/>
    </location>
</feature>
<reference evidence="2" key="1">
    <citation type="submission" date="2021-02" db="EMBL/GenBank/DDBJ databases">
        <authorList>
            <person name="Dougan E. K."/>
            <person name="Rhodes N."/>
            <person name="Thang M."/>
            <person name="Chan C."/>
        </authorList>
    </citation>
    <scope>NUCLEOTIDE SEQUENCE</scope>
</reference>
<sequence length="115" mass="12062">FTTTTTTNSFGLSSESDRRPDMYVLQAFLQSHFSVCCRLPEEDHGKLATSTDAGGDSSSLDDMPGVRILGDDTEVGGRLPGEACEAEGEPAPASETDSSCATTDAVADPLRIDMA</sequence>